<comment type="caution">
    <text evidence="1">The sequence shown here is derived from an EMBL/GenBank/DDBJ whole genome shotgun (WGS) entry which is preliminary data.</text>
</comment>
<name>A0ABQ1K0W6_9FLAO</name>
<dbReference type="Proteomes" id="UP000615760">
    <property type="component" value="Unassembled WGS sequence"/>
</dbReference>
<accession>A0ABQ1K0W6</accession>
<evidence type="ECO:0000313" key="1">
    <source>
        <dbReference type="EMBL" id="GGB80274.1"/>
    </source>
</evidence>
<reference evidence="2" key="1">
    <citation type="journal article" date="2019" name="Int. J. Syst. Evol. Microbiol.">
        <title>The Global Catalogue of Microorganisms (GCM) 10K type strain sequencing project: providing services to taxonomists for standard genome sequencing and annotation.</title>
        <authorList>
            <consortium name="The Broad Institute Genomics Platform"/>
            <consortium name="The Broad Institute Genome Sequencing Center for Infectious Disease"/>
            <person name="Wu L."/>
            <person name="Ma J."/>
        </authorList>
    </citation>
    <scope>NUCLEOTIDE SEQUENCE [LARGE SCALE GENOMIC DNA]</scope>
    <source>
        <strain evidence="2">CGMCC 1.15461</strain>
    </source>
</reference>
<dbReference type="EMBL" id="BMJE01000005">
    <property type="protein sequence ID" value="GGB80274.1"/>
    <property type="molecule type" value="Genomic_DNA"/>
</dbReference>
<keyword evidence="2" id="KW-1185">Reference proteome</keyword>
<organism evidence="1 2">
    <name type="scientific">Flavobacterium suaedae</name>
    <dbReference type="NCBI Taxonomy" id="1767027"/>
    <lineage>
        <taxon>Bacteria</taxon>
        <taxon>Pseudomonadati</taxon>
        <taxon>Bacteroidota</taxon>
        <taxon>Flavobacteriia</taxon>
        <taxon>Flavobacteriales</taxon>
        <taxon>Flavobacteriaceae</taxon>
        <taxon>Flavobacterium</taxon>
    </lineage>
</organism>
<evidence type="ECO:0000313" key="2">
    <source>
        <dbReference type="Proteomes" id="UP000615760"/>
    </source>
</evidence>
<proteinExistence type="predicted"/>
<dbReference type="RefSeq" id="WP_188621198.1">
    <property type="nucleotide sequence ID" value="NZ_BMJE01000005.1"/>
</dbReference>
<gene>
    <name evidence="1" type="ORF">GCM10007424_20480</name>
</gene>
<sequence>MKKEDLDFELFYYVEPMKLIDDPDESIEMFFKYDKEKTEFEEFAKTCKTEDILWIIVTMFKDNHAGFAIFSSLISSTSQKEILDNGKIYLENLTYRNDIKNLKSKYTKEDFFEYVEFEFMSPLDDIENVVEQSLGEKQWTKNDNKYILKSDSGIEYIEVKSTKFKLKANMNKAKRFI</sequence>
<protein>
    <submittedName>
        <fullName evidence="1">Uncharacterized protein</fullName>
    </submittedName>
</protein>